<dbReference type="STRING" id="1891926.Fuma_06180"/>
<dbReference type="Pfam" id="PF07596">
    <property type="entry name" value="SBP_bac_10"/>
    <property type="match status" value="1"/>
</dbReference>
<evidence type="ECO:0000259" key="2">
    <source>
        <dbReference type="Pfam" id="PF07596"/>
    </source>
</evidence>
<feature type="transmembrane region" description="Helical" evidence="1">
    <location>
        <begin position="12"/>
        <end position="36"/>
    </location>
</feature>
<sequence>MRTRAPFQSQRGFTLTELLVVIAIIAILISLLLPAVQQAREAARRTQCKNNLKQIGFALHNYHDVYTTFPMGANSQIYGPLVAVLPYLDQANLQDLYDFDVYYTHANNRDAINTMVPAYLCPTMVLKRAVPEEVCDEPGAPSSYGMSMGTHNGAATASDGMFSGYDGFSAPRPVRIRDVTDGTTNTIMVGEFNFQLEDYLWSAFTCPPLAGESRWGAHRWAPGYPGVGLGSTSGDFNVNLNANRETWRSDHVGGAQFLLGDGSCRFVSENINAETLDNLAARADGNVVGEF</sequence>
<evidence type="ECO:0000313" key="4">
    <source>
        <dbReference type="Proteomes" id="UP000187735"/>
    </source>
</evidence>
<keyword evidence="4" id="KW-1185">Reference proteome</keyword>
<dbReference type="PANTHER" id="PTHR30093">
    <property type="entry name" value="GENERAL SECRETION PATHWAY PROTEIN G"/>
    <property type="match status" value="1"/>
</dbReference>
<gene>
    <name evidence="3" type="ORF">Fuma_06180</name>
</gene>
<dbReference type="NCBIfam" id="TIGR02532">
    <property type="entry name" value="IV_pilin_GFxxxE"/>
    <property type="match status" value="1"/>
</dbReference>
<dbReference type="InterPro" id="IPR012902">
    <property type="entry name" value="N_methyl_site"/>
</dbReference>
<dbReference type="Pfam" id="PF07963">
    <property type="entry name" value="N_methyl"/>
    <property type="match status" value="1"/>
</dbReference>
<dbReference type="NCBIfam" id="TIGR04294">
    <property type="entry name" value="pre_pil_HX9DG"/>
    <property type="match status" value="1"/>
</dbReference>
<reference evidence="3 4" key="1">
    <citation type="journal article" date="2016" name="Front. Microbiol.">
        <title>Fuerstia marisgermanicae gen. nov., sp. nov., an Unusual Member of the Phylum Planctomycetes from the German Wadden Sea.</title>
        <authorList>
            <person name="Kohn T."/>
            <person name="Heuer A."/>
            <person name="Jogler M."/>
            <person name="Vollmers J."/>
            <person name="Boedeker C."/>
            <person name="Bunk B."/>
            <person name="Rast P."/>
            <person name="Borchert D."/>
            <person name="Glockner I."/>
            <person name="Freese H.M."/>
            <person name="Klenk H.P."/>
            <person name="Overmann J."/>
            <person name="Kaster A.K."/>
            <person name="Rohde M."/>
            <person name="Wiegand S."/>
            <person name="Jogler C."/>
        </authorList>
    </citation>
    <scope>NUCLEOTIDE SEQUENCE [LARGE SCALE GENOMIC DNA]</scope>
    <source>
        <strain evidence="3 4">NH11</strain>
    </source>
</reference>
<feature type="domain" description="DUF1559" evidence="2">
    <location>
        <begin position="37"/>
        <end position="274"/>
    </location>
</feature>
<keyword evidence="1" id="KW-0812">Transmembrane</keyword>
<dbReference type="InterPro" id="IPR045584">
    <property type="entry name" value="Pilin-like"/>
</dbReference>
<dbReference type="AlphaFoldDB" id="A0A1P8WR24"/>
<dbReference type="RefSeq" id="WP_077027526.1">
    <property type="nucleotide sequence ID" value="NZ_CP017641.1"/>
</dbReference>
<dbReference type="PANTHER" id="PTHR30093:SF2">
    <property type="entry name" value="TYPE II SECRETION SYSTEM PROTEIN H"/>
    <property type="match status" value="1"/>
</dbReference>
<dbReference type="OrthoDB" id="263324at2"/>
<dbReference type="InterPro" id="IPR011453">
    <property type="entry name" value="DUF1559"/>
</dbReference>
<dbReference type="Gene3D" id="3.30.700.10">
    <property type="entry name" value="Glycoprotein, Type 4 Pilin"/>
    <property type="match status" value="1"/>
</dbReference>
<evidence type="ECO:0000256" key="1">
    <source>
        <dbReference type="SAM" id="Phobius"/>
    </source>
</evidence>
<accession>A0A1P8WR24</accession>
<dbReference type="Proteomes" id="UP000187735">
    <property type="component" value="Chromosome"/>
</dbReference>
<dbReference type="EMBL" id="CP017641">
    <property type="protein sequence ID" value="APZ96511.1"/>
    <property type="molecule type" value="Genomic_DNA"/>
</dbReference>
<organism evidence="3 4">
    <name type="scientific">Fuerstiella marisgermanici</name>
    <dbReference type="NCBI Taxonomy" id="1891926"/>
    <lineage>
        <taxon>Bacteria</taxon>
        <taxon>Pseudomonadati</taxon>
        <taxon>Planctomycetota</taxon>
        <taxon>Planctomycetia</taxon>
        <taxon>Planctomycetales</taxon>
        <taxon>Planctomycetaceae</taxon>
        <taxon>Fuerstiella</taxon>
    </lineage>
</organism>
<dbReference type="KEGG" id="fmr:Fuma_06180"/>
<protein>
    <submittedName>
        <fullName evidence="3">Putative major pilin subunit</fullName>
    </submittedName>
</protein>
<keyword evidence="1" id="KW-0472">Membrane</keyword>
<dbReference type="SUPFAM" id="SSF54523">
    <property type="entry name" value="Pili subunits"/>
    <property type="match status" value="1"/>
</dbReference>
<proteinExistence type="predicted"/>
<name>A0A1P8WR24_9PLAN</name>
<dbReference type="InterPro" id="IPR027558">
    <property type="entry name" value="Pre_pil_HX9DG_C"/>
</dbReference>
<evidence type="ECO:0000313" key="3">
    <source>
        <dbReference type="EMBL" id="APZ96511.1"/>
    </source>
</evidence>
<keyword evidence="1" id="KW-1133">Transmembrane helix</keyword>